<evidence type="ECO:0000313" key="1">
    <source>
        <dbReference type="EMBL" id="KAK0649919.1"/>
    </source>
</evidence>
<name>A0AA39YC48_9PEZI</name>
<gene>
    <name evidence="1" type="ORF">B0T16DRAFT_457282</name>
</gene>
<evidence type="ECO:0000313" key="2">
    <source>
        <dbReference type="Proteomes" id="UP001174936"/>
    </source>
</evidence>
<sequence>MVRLGGLHPNYFSHWLARLETPPDGAADGLSIEDGGDVKTPELWQAIESYIKTKEPHLASVSGARLMDSKSNFADGAILHCEMFREGRLADIKMMLYHQKYSNSIPPSKELVAERLAAKRDFQTHQPLRLPQSSGYVNARRGRSPKPIHVFTIESGRDGTQLFEQKMFAIRDRVPARALEIMRTFINALPRDLMFESVLIQKALKWIWITNADNKGIENFPRPVPLNFENILLGAWFVASHSYGIFHQEHWFAQAAINSPAIGNKRRGREQKACLMSKKA</sequence>
<dbReference type="Proteomes" id="UP001174936">
    <property type="component" value="Unassembled WGS sequence"/>
</dbReference>
<comment type="caution">
    <text evidence="1">The sequence shown here is derived from an EMBL/GenBank/DDBJ whole genome shotgun (WGS) entry which is preliminary data.</text>
</comment>
<dbReference type="AlphaFoldDB" id="A0AA39YC48"/>
<proteinExistence type="predicted"/>
<organism evidence="1 2">
    <name type="scientific">Cercophora newfieldiana</name>
    <dbReference type="NCBI Taxonomy" id="92897"/>
    <lineage>
        <taxon>Eukaryota</taxon>
        <taxon>Fungi</taxon>
        <taxon>Dikarya</taxon>
        <taxon>Ascomycota</taxon>
        <taxon>Pezizomycotina</taxon>
        <taxon>Sordariomycetes</taxon>
        <taxon>Sordariomycetidae</taxon>
        <taxon>Sordariales</taxon>
        <taxon>Lasiosphaeriaceae</taxon>
        <taxon>Cercophora</taxon>
    </lineage>
</organism>
<keyword evidence="2" id="KW-1185">Reference proteome</keyword>
<accession>A0AA39YC48</accession>
<protein>
    <submittedName>
        <fullName evidence="1">Uncharacterized protein</fullName>
    </submittedName>
</protein>
<dbReference type="EMBL" id="JAULSV010000003">
    <property type="protein sequence ID" value="KAK0649919.1"/>
    <property type="molecule type" value="Genomic_DNA"/>
</dbReference>
<reference evidence="1" key="1">
    <citation type="submission" date="2023-06" db="EMBL/GenBank/DDBJ databases">
        <title>Genome-scale phylogeny and comparative genomics of the fungal order Sordariales.</title>
        <authorList>
            <consortium name="Lawrence Berkeley National Laboratory"/>
            <person name="Hensen N."/>
            <person name="Bonometti L."/>
            <person name="Westerberg I."/>
            <person name="Brannstrom I.O."/>
            <person name="Guillou S."/>
            <person name="Cros-Aarteil S."/>
            <person name="Calhoun S."/>
            <person name="Haridas S."/>
            <person name="Kuo A."/>
            <person name="Mondo S."/>
            <person name="Pangilinan J."/>
            <person name="Riley R."/>
            <person name="Labutti K."/>
            <person name="Andreopoulos B."/>
            <person name="Lipzen A."/>
            <person name="Chen C."/>
            <person name="Yanf M."/>
            <person name="Daum C."/>
            <person name="Ng V."/>
            <person name="Clum A."/>
            <person name="Steindorff A."/>
            <person name="Ohm R."/>
            <person name="Martin F."/>
            <person name="Silar P."/>
            <person name="Natvig D."/>
            <person name="Lalanne C."/>
            <person name="Gautier V."/>
            <person name="Ament-Velasquez S.L."/>
            <person name="Kruys A."/>
            <person name="Hutchinson M.I."/>
            <person name="Powell A.J."/>
            <person name="Barry K."/>
            <person name="Miller A.N."/>
            <person name="Grigoriev I.V."/>
            <person name="Debuchy R."/>
            <person name="Gladieux P."/>
            <person name="Thoren M.H."/>
            <person name="Johannesson H."/>
        </authorList>
    </citation>
    <scope>NUCLEOTIDE SEQUENCE</scope>
    <source>
        <strain evidence="1">SMH2532-1</strain>
    </source>
</reference>